<protein>
    <submittedName>
        <fullName evidence="2">Uncharacterized protein</fullName>
    </submittedName>
</protein>
<dbReference type="SUPFAM" id="SSF55945">
    <property type="entry name" value="TATA-box binding protein-like"/>
    <property type="match status" value="1"/>
</dbReference>
<proteinExistence type="predicted"/>
<evidence type="ECO:0000256" key="1">
    <source>
        <dbReference type="SAM" id="MobiDB-lite"/>
    </source>
</evidence>
<reference evidence="2" key="1">
    <citation type="journal article" date="2020" name="Nature">
        <title>Giant virus diversity and host interactions through global metagenomics.</title>
        <authorList>
            <person name="Schulz F."/>
            <person name="Roux S."/>
            <person name="Paez-Espino D."/>
            <person name="Jungbluth S."/>
            <person name="Walsh D.A."/>
            <person name="Denef V.J."/>
            <person name="McMahon K.D."/>
            <person name="Konstantinidis K.T."/>
            <person name="Eloe-Fadrosh E.A."/>
            <person name="Kyrpides N.C."/>
            <person name="Woyke T."/>
        </authorList>
    </citation>
    <scope>NUCLEOTIDE SEQUENCE</scope>
    <source>
        <strain evidence="2">GVMAG-M-3300027708-39</strain>
    </source>
</reference>
<feature type="region of interest" description="Disordered" evidence="1">
    <location>
        <begin position="19"/>
        <end position="42"/>
    </location>
</feature>
<feature type="compositionally biased region" description="Acidic residues" evidence="1">
    <location>
        <begin position="23"/>
        <end position="37"/>
    </location>
</feature>
<accession>A0A6C0JF43</accession>
<name>A0A6C0JF43_9ZZZZ</name>
<dbReference type="EMBL" id="MN740400">
    <property type="protein sequence ID" value="QHU04435.1"/>
    <property type="molecule type" value="Genomic_DNA"/>
</dbReference>
<sequence>MASSLSKNIDEEWEKFISIDYDNSADDDEDGDDDENGMYENSTKYDEEIISANLIENMNISNGIENQKFIPKSSEIYISTKTKIAYLNKPIDLKQMFWIIPVIKYMEPKNGVIKKQMKFNSNAEEDLLDIKERLKNEHHYEEQIITNINNPNGRIKFKDIRKITIGLSKKDIMSYRSKKKSAFYNCFVLILRIKIDSIFKEFHVKVFNTGKLEIPGIQNDDSFNKILNLVIETLQPHMNETLYYKENTCETVLINSNFNCGFYINREVLYDILKYKYNIQSIYDPCSYPGIQCKFYFNADVDVQNGCQISQDKIELYKNITQVSFMIFRTGSVLIVGKCDENVLMLIYEFLKNILLNEHKNICQKSTNTNTNDELSDDNFKQNQIKTDKKKKIRRKNILISVVDNPI</sequence>
<dbReference type="AlphaFoldDB" id="A0A6C0JF43"/>
<dbReference type="Gene3D" id="3.30.310.10">
    <property type="entry name" value="TATA-Binding Protein"/>
    <property type="match status" value="1"/>
</dbReference>
<evidence type="ECO:0000313" key="2">
    <source>
        <dbReference type="EMBL" id="QHU04435.1"/>
    </source>
</evidence>
<organism evidence="2">
    <name type="scientific">viral metagenome</name>
    <dbReference type="NCBI Taxonomy" id="1070528"/>
    <lineage>
        <taxon>unclassified sequences</taxon>
        <taxon>metagenomes</taxon>
        <taxon>organismal metagenomes</taxon>
    </lineage>
</organism>
<dbReference type="InterPro" id="IPR012295">
    <property type="entry name" value="TBP_dom_sf"/>
</dbReference>